<sequence>MREFVKDDIKAATEQLFLKNLPSFLGSHIHLYRDLPDDCYASEAPPGVKYLNQNVHTYFIALIKKYGYDYVRSVICHTSLIKQSWADSSVFVKVKNILSYLGIDKIYMYPSNIAACIDNAQIRTQVLENISKTNPILSIHTDCCSVHGFPEKVYLLENNNPAYVSNTIFSPSTCKPKHNHVDLNEFIFLLRMLQNSLNTEQDIDVKFLSEKIIKKF</sequence>
<name>A0A370GZ06_9COXI</name>
<proteinExistence type="predicted"/>
<dbReference type="Proteomes" id="UP000254720">
    <property type="component" value="Unassembled WGS sequence"/>
</dbReference>
<dbReference type="AlphaFoldDB" id="A0A370GZ06"/>
<evidence type="ECO:0000313" key="1">
    <source>
        <dbReference type="EMBL" id="RDI48740.1"/>
    </source>
</evidence>
<organism evidence="1 2">
    <name type="scientific">Aquicella lusitana</name>
    <dbReference type="NCBI Taxonomy" id="254246"/>
    <lineage>
        <taxon>Bacteria</taxon>
        <taxon>Pseudomonadati</taxon>
        <taxon>Pseudomonadota</taxon>
        <taxon>Gammaproteobacteria</taxon>
        <taxon>Legionellales</taxon>
        <taxon>Coxiellaceae</taxon>
        <taxon>Aquicella</taxon>
    </lineage>
</organism>
<dbReference type="RefSeq" id="WP_114833257.1">
    <property type="nucleotide sequence ID" value="NZ_LR699114.1"/>
</dbReference>
<keyword evidence="2" id="KW-1185">Reference proteome</keyword>
<accession>A0A370GZ06</accession>
<comment type="caution">
    <text evidence="1">The sequence shown here is derived from an EMBL/GenBank/DDBJ whole genome shotgun (WGS) entry which is preliminary data.</text>
</comment>
<protein>
    <submittedName>
        <fullName evidence="1">Uncharacterized protein</fullName>
    </submittedName>
</protein>
<dbReference type="EMBL" id="QQAX01000001">
    <property type="protein sequence ID" value="RDI48740.1"/>
    <property type="molecule type" value="Genomic_DNA"/>
</dbReference>
<gene>
    <name evidence="1" type="ORF">C8D86_10119</name>
</gene>
<dbReference type="OrthoDB" id="5654372at2"/>
<evidence type="ECO:0000313" key="2">
    <source>
        <dbReference type="Proteomes" id="UP000254720"/>
    </source>
</evidence>
<reference evidence="1 2" key="1">
    <citation type="submission" date="2018-07" db="EMBL/GenBank/DDBJ databases">
        <title>Genomic Encyclopedia of Type Strains, Phase IV (KMG-IV): sequencing the most valuable type-strain genomes for metagenomic binning, comparative biology and taxonomic classification.</title>
        <authorList>
            <person name="Goeker M."/>
        </authorList>
    </citation>
    <scope>NUCLEOTIDE SEQUENCE [LARGE SCALE GENOMIC DNA]</scope>
    <source>
        <strain evidence="1 2">DSM 16500</strain>
    </source>
</reference>